<dbReference type="AlphaFoldDB" id="A0A9W7E7V6"/>
<evidence type="ECO:0000313" key="2">
    <source>
        <dbReference type="EMBL" id="GMH69212.1"/>
    </source>
</evidence>
<keyword evidence="3" id="KW-1185">Reference proteome</keyword>
<sequence>MSKSVASESTDDNESHKTGRKRGSGDEEKENGEGTVEGPAAKNSTTLTTVSTVPATTDQFMFTNNFKRLLVGFIMGDTLMTLRLATKAWKRVVDAFIDEGVESGAMMVHGGNDVIDTIARARAERRKFVMRVIFHLNVTKVGNRTCMWAANLVVVDIPEGVETIGVEAFHSCSRLTTVYFPKTLTLVGQSAFGNSTSLENVDLLHANLQELVRYAFGHCSELKSMTIPDSLKTVGYRVFFNCPELDPPAPLAAGATIQRSK</sequence>
<dbReference type="PANTHER" id="PTHR45661:SF3">
    <property type="entry name" value="IG-LIKE DOMAIN-CONTAINING PROTEIN"/>
    <property type="match status" value="1"/>
</dbReference>
<dbReference type="InterPro" id="IPR053139">
    <property type="entry name" value="Surface_bspA-like"/>
</dbReference>
<proteinExistence type="predicted"/>
<dbReference type="SUPFAM" id="SSF52058">
    <property type="entry name" value="L domain-like"/>
    <property type="match status" value="1"/>
</dbReference>
<dbReference type="Gene3D" id="3.80.10.10">
    <property type="entry name" value="Ribonuclease Inhibitor"/>
    <property type="match status" value="1"/>
</dbReference>
<organism evidence="2 3">
    <name type="scientific">Triparma laevis f. longispina</name>
    <dbReference type="NCBI Taxonomy" id="1714387"/>
    <lineage>
        <taxon>Eukaryota</taxon>
        <taxon>Sar</taxon>
        <taxon>Stramenopiles</taxon>
        <taxon>Ochrophyta</taxon>
        <taxon>Bolidophyceae</taxon>
        <taxon>Parmales</taxon>
        <taxon>Triparmaceae</taxon>
        <taxon>Triparma</taxon>
    </lineage>
</organism>
<dbReference type="PANTHER" id="PTHR45661">
    <property type="entry name" value="SURFACE ANTIGEN"/>
    <property type="match status" value="1"/>
</dbReference>
<accession>A0A9W7E7V6</accession>
<reference evidence="3" key="1">
    <citation type="journal article" date="2023" name="Commun. Biol.">
        <title>Genome analysis of Parmales, the sister group of diatoms, reveals the evolutionary specialization of diatoms from phago-mixotrophs to photoautotrophs.</title>
        <authorList>
            <person name="Ban H."/>
            <person name="Sato S."/>
            <person name="Yoshikawa S."/>
            <person name="Yamada K."/>
            <person name="Nakamura Y."/>
            <person name="Ichinomiya M."/>
            <person name="Sato N."/>
            <person name="Blanc-Mathieu R."/>
            <person name="Endo H."/>
            <person name="Kuwata A."/>
            <person name="Ogata H."/>
        </authorList>
    </citation>
    <scope>NUCLEOTIDE SEQUENCE [LARGE SCALE GENOMIC DNA]</scope>
    <source>
        <strain evidence="3">NIES 3700</strain>
    </source>
</reference>
<dbReference type="Proteomes" id="UP001165122">
    <property type="component" value="Unassembled WGS sequence"/>
</dbReference>
<comment type="caution">
    <text evidence="2">The sequence shown here is derived from an EMBL/GenBank/DDBJ whole genome shotgun (WGS) entry which is preliminary data.</text>
</comment>
<name>A0A9W7E7V6_9STRA</name>
<protein>
    <submittedName>
        <fullName evidence="2">Uncharacterized protein</fullName>
    </submittedName>
</protein>
<evidence type="ECO:0000256" key="1">
    <source>
        <dbReference type="SAM" id="MobiDB-lite"/>
    </source>
</evidence>
<dbReference type="Pfam" id="PF13306">
    <property type="entry name" value="LRR_5"/>
    <property type="match status" value="1"/>
</dbReference>
<evidence type="ECO:0000313" key="3">
    <source>
        <dbReference type="Proteomes" id="UP001165122"/>
    </source>
</evidence>
<gene>
    <name evidence="2" type="ORF">TrLO_g15722</name>
</gene>
<feature type="region of interest" description="Disordered" evidence="1">
    <location>
        <begin position="1"/>
        <end position="46"/>
    </location>
</feature>
<dbReference type="EMBL" id="BRXW01000604">
    <property type="protein sequence ID" value="GMH69212.1"/>
    <property type="molecule type" value="Genomic_DNA"/>
</dbReference>
<dbReference type="InterPro" id="IPR032675">
    <property type="entry name" value="LRR_dom_sf"/>
</dbReference>
<dbReference type="InterPro" id="IPR026906">
    <property type="entry name" value="LRR_5"/>
</dbReference>